<accession>A0AB32WEH5</accession>
<feature type="region of interest" description="Disordered" evidence="1">
    <location>
        <begin position="117"/>
        <end position="140"/>
    </location>
</feature>
<protein>
    <submittedName>
        <fullName evidence="3">Uncharacterized protein LOC108662426</fullName>
    </submittedName>
</protein>
<dbReference type="KEGG" id="tcc:108662426"/>
<dbReference type="RefSeq" id="XP_017978273.1">
    <property type="nucleotide sequence ID" value="XM_018122784.1"/>
</dbReference>
<dbReference type="Proteomes" id="UP000694886">
    <property type="component" value="Chromosome 6"/>
</dbReference>
<reference evidence="2" key="1">
    <citation type="journal article" date="1997" name="Nucleic Acids Res.">
        <title>tRNAscan-SE: a program for improved detection of transfer RNA genes in genomic sequence.</title>
        <authorList>
            <person name="Lowe T.M."/>
            <person name="Eddy S.R."/>
        </authorList>
    </citation>
    <scope>NUCLEOTIDE SEQUENCE [LARGE SCALE GENOMIC DNA]</scope>
    <source>
        <strain evidence="2">r\B97-61/B2</strain>
    </source>
</reference>
<evidence type="ECO:0000256" key="1">
    <source>
        <dbReference type="SAM" id="MobiDB-lite"/>
    </source>
</evidence>
<proteinExistence type="predicted"/>
<name>A0AB32WEH5_THECC</name>
<dbReference type="PANTHER" id="PTHR33067:SF31">
    <property type="entry name" value="RNA-DIRECTED DNA POLYMERASE"/>
    <property type="match status" value="1"/>
</dbReference>
<evidence type="ECO:0000313" key="3">
    <source>
        <dbReference type="RefSeq" id="XP_017978273.1"/>
    </source>
</evidence>
<dbReference type="InterPro" id="IPR021109">
    <property type="entry name" value="Peptidase_aspartic_dom_sf"/>
</dbReference>
<evidence type="ECO:0000313" key="2">
    <source>
        <dbReference type="Proteomes" id="UP000694886"/>
    </source>
</evidence>
<feature type="compositionally biased region" description="Polar residues" evidence="1">
    <location>
        <begin position="122"/>
        <end position="134"/>
    </location>
</feature>
<gene>
    <name evidence="3" type="primary">LOC108662426</name>
</gene>
<dbReference type="GeneID" id="108662426"/>
<dbReference type="Gramene" id="Tc06v2_t004820.1">
    <property type="protein sequence ID" value="Tc06v2_p004820.1"/>
    <property type="gene ID" value="Tc06v2_g004820"/>
</dbReference>
<dbReference type="CDD" id="cd00303">
    <property type="entry name" value="retropepsin_like"/>
    <property type="match status" value="1"/>
</dbReference>
<dbReference type="AlphaFoldDB" id="A0AB32WEH5"/>
<reference evidence="3" key="2">
    <citation type="submission" date="2025-08" db="UniProtKB">
        <authorList>
            <consortium name="RefSeq"/>
        </authorList>
    </citation>
    <scope>IDENTIFICATION</scope>
</reference>
<dbReference type="Gene3D" id="2.40.70.10">
    <property type="entry name" value="Acid Proteases"/>
    <property type="match status" value="1"/>
</dbReference>
<organism evidence="2 3">
    <name type="scientific">Theobroma cacao</name>
    <name type="common">Cacao</name>
    <name type="synonym">Cocoa</name>
    <dbReference type="NCBI Taxonomy" id="3641"/>
    <lineage>
        <taxon>Eukaryota</taxon>
        <taxon>Viridiplantae</taxon>
        <taxon>Streptophyta</taxon>
        <taxon>Embryophyta</taxon>
        <taxon>Tracheophyta</taxon>
        <taxon>Spermatophyta</taxon>
        <taxon>Magnoliopsida</taxon>
        <taxon>eudicotyledons</taxon>
        <taxon>Gunneridae</taxon>
        <taxon>Pentapetalae</taxon>
        <taxon>rosids</taxon>
        <taxon>malvids</taxon>
        <taxon>Malvales</taxon>
        <taxon>Malvaceae</taxon>
        <taxon>Byttnerioideae</taxon>
        <taxon>Theobroma</taxon>
    </lineage>
</organism>
<sequence length="310" mass="34932">MAALSKKFDTLGVHAVKNSFVVCEMCEDSHNDAIIQSYGASLRNLETQVGQLANSIINRPQDALPSDTQVNPKGKEHCNVVTLRSGNEVDGVNEKSIESSKEHLDDDKVIVEKEVKVEKTDNGQAKNQGNSQANYPPPPFPQRLKKQKLDEQIQKFLNVFNKLYINILFAKDLENMTSYVKFLKDILTNQRKLEDFETVALIEKCSAIIQNKLPTKLKDLGSFSITCTIGRFKFTKALCDLGAVVSIMPLSITKKLGLNEIQPTIVSLQLTNRTIKYPVGIIEEVLVKVGHLYIPVDFIVLRWKKIWKFL</sequence>
<dbReference type="PANTHER" id="PTHR33067">
    <property type="entry name" value="RNA-DIRECTED DNA POLYMERASE-RELATED"/>
    <property type="match status" value="1"/>
</dbReference>